<dbReference type="EMBL" id="BKCP01010292">
    <property type="protein sequence ID" value="GER52315.1"/>
    <property type="molecule type" value="Genomic_DNA"/>
</dbReference>
<gene>
    <name evidence="2" type="ORF">STAS_29758</name>
</gene>
<dbReference type="AlphaFoldDB" id="A0A5A7R3S8"/>
<name>A0A5A7R3S8_STRAF</name>
<evidence type="ECO:0000313" key="3">
    <source>
        <dbReference type="Proteomes" id="UP000325081"/>
    </source>
</evidence>
<protein>
    <submittedName>
        <fullName evidence="2">Homoserine O-succinyltransferase</fullName>
    </submittedName>
</protein>
<dbReference type="Proteomes" id="UP000325081">
    <property type="component" value="Unassembled WGS sequence"/>
</dbReference>
<comment type="caution">
    <text evidence="2">The sequence shown here is derived from an EMBL/GenBank/DDBJ whole genome shotgun (WGS) entry which is preliminary data.</text>
</comment>
<accession>A0A5A7R3S8</accession>
<proteinExistence type="predicted"/>
<organism evidence="2 3">
    <name type="scientific">Striga asiatica</name>
    <name type="common">Asiatic witchweed</name>
    <name type="synonym">Buchnera asiatica</name>
    <dbReference type="NCBI Taxonomy" id="4170"/>
    <lineage>
        <taxon>Eukaryota</taxon>
        <taxon>Viridiplantae</taxon>
        <taxon>Streptophyta</taxon>
        <taxon>Embryophyta</taxon>
        <taxon>Tracheophyta</taxon>
        <taxon>Spermatophyta</taxon>
        <taxon>Magnoliopsida</taxon>
        <taxon>eudicotyledons</taxon>
        <taxon>Gunneridae</taxon>
        <taxon>Pentapetalae</taxon>
        <taxon>asterids</taxon>
        <taxon>lamiids</taxon>
        <taxon>Lamiales</taxon>
        <taxon>Orobanchaceae</taxon>
        <taxon>Buchnereae</taxon>
        <taxon>Striga</taxon>
    </lineage>
</organism>
<reference evidence="3" key="1">
    <citation type="journal article" date="2019" name="Curr. Biol.">
        <title>Genome Sequence of Striga asiatica Provides Insight into the Evolution of Plant Parasitism.</title>
        <authorList>
            <person name="Yoshida S."/>
            <person name="Kim S."/>
            <person name="Wafula E.K."/>
            <person name="Tanskanen J."/>
            <person name="Kim Y.M."/>
            <person name="Honaas L."/>
            <person name="Yang Z."/>
            <person name="Spallek T."/>
            <person name="Conn C.E."/>
            <person name="Ichihashi Y."/>
            <person name="Cheong K."/>
            <person name="Cui S."/>
            <person name="Der J.P."/>
            <person name="Gundlach H."/>
            <person name="Jiao Y."/>
            <person name="Hori C."/>
            <person name="Ishida J.K."/>
            <person name="Kasahara H."/>
            <person name="Kiba T."/>
            <person name="Kim M.S."/>
            <person name="Koo N."/>
            <person name="Laohavisit A."/>
            <person name="Lee Y.H."/>
            <person name="Lumba S."/>
            <person name="McCourt P."/>
            <person name="Mortimer J.C."/>
            <person name="Mutuku J.M."/>
            <person name="Nomura T."/>
            <person name="Sasaki-Sekimoto Y."/>
            <person name="Seto Y."/>
            <person name="Wang Y."/>
            <person name="Wakatake T."/>
            <person name="Sakakibara H."/>
            <person name="Demura T."/>
            <person name="Yamaguchi S."/>
            <person name="Yoneyama K."/>
            <person name="Manabe R.I."/>
            <person name="Nelson D.C."/>
            <person name="Schulman A.H."/>
            <person name="Timko M.P."/>
            <person name="dePamphilis C.W."/>
            <person name="Choi D."/>
            <person name="Shirasu K."/>
        </authorList>
    </citation>
    <scope>NUCLEOTIDE SEQUENCE [LARGE SCALE GENOMIC DNA]</scope>
    <source>
        <strain evidence="3">cv. UVA1</strain>
    </source>
</reference>
<feature type="region of interest" description="Disordered" evidence="1">
    <location>
        <begin position="374"/>
        <end position="400"/>
    </location>
</feature>
<keyword evidence="3" id="KW-1185">Reference proteome</keyword>
<evidence type="ECO:0000313" key="2">
    <source>
        <dbReference type="EMBL" id="GER52315.1"/>
    </source>
</evidence>
<evidence type="ECO:0000256" key="1">
    <source>
        <dbReference type="SAM" id="MobiDB-lite"/>
    </source>
</evidence>
<dbReference type="GO" id="GO:0016740">
    <property type="term" value="F:transferase activity"/>
    <property type="evidence" value="ECO:0007669"/>
    <property type="project" value="UniProtKB-KW"/>
</dbReference>
<dbReference type="OrthoDB" id="10676220at2759"/>
<keyword evidence="2" id="KW-0808">Transferase</keyword>
<feature type="region of interest" description="Disordered" evidence="1">
    <location>
        <begin position="212"/>
        <end position="240"/>
    </location>
</feature>
<sequence>MTPQSRISTANSSEYFFSYKRMHKEQCTWATIPLSRALTKASSSITPPRATLMIRTPFFILENVVSLNILLVVGVRGIWRETKSAVEIASSNDTNSTPIAWALSAGAYGSWAITVIPSPFAPFMDASACATFRAMDASKAIPCSAAAIVFAVGAFTTKHPNSVAACRSTLSIPTPARPTTLSFRLAASKTRRVTFVPLRTINASHSPIFAHRSSGDRSYRHSTFPNERSKSSPASPSFSETKMVGLADWDPGSEPSRASGANSEVCSVLRTLGTVAARETLKLGARVSFGRGMEGLEKGRRVGKGFEVCLWDGGVWLLSLVAEEMETAAIFLFHLNYKPFSSDPSSSTLSLQRSLDTQHCALYILQGRADNTHDSFSSHPTIDGREVRAPTKSHSAFQSL</sequence>